<comment type="cofactor">
    <cofactor evidence="1 10">
        <name>Cu(+)</name>
        <dbReference type="ChEBI" id="CHEBI:49552"/>
    </cofactor>
</comment>
<feature type="binding site" description="type 1 copper site" evidence="10">
    <location>
        <position position="150"/>
    </location>
    <ligand>
        <name>Cu cation</name>
        <dbReference type="ChEBI" id="CHEBI:23378"/>
        <label>1</label>
    </ligand>
</feature>
<dbReference type="CDD" id="cd11024">
    <property type="entry name" value="CuRO_1_2DMCO_NIR_like"/>
    <property type="match status" value="1"/>
</dbReference>
<comment type="subunit">
    <text evidence="2">Homotrimer.</text>
</comment>
<proteinExistence type="predicted"/>
<dbReference type="Pfam" id="PF07732">
    <property type="entry name" value="Cu-oxidase_3"/>
    <property type="match status" value="1"/>
</dbReference>
<dbReference type="PANTHER" id="PTHR11709">
    <property type="entry name" value="MULTI-COPPER OXIDASE"/>
    <property type="match status" value="1"/>
</dbReference>
<keyword evidence="11" id="KW-0812">Transmembrane</keyword>
<keyword evidence="8 10" id="KW-0186">Copper</keyword>
<comment type="catalytic activity">
    <reaction evidence="9">
        <text>nitric oxide + Fe(III)-[cytochrome c] + H2O = Fe(II)-[cytochrome c] + nitrite + 2 H(+)</text>
        <dbReference type="Rhea" id="RHEA:15233"/>
        <dbReference type="Rhea" id="RHEA-COMP:10350"/>
        <dbReference type="Rhea" id="RHEA-COMP:14399"/>
        <dbReference type="ChEBI" id="CHEBI:15377"/>
        <dbReference type="ChEBI" id="CHEBI:15378"/>
        <dbReference type="ChEBI" id="CHEBI:16301"/>
        <dbReference type="ChEBI" id="CHEBI:16480"/>
        <dbReference type="ChEBI" id="CHEBI:29033"/>
        <dbReference type="ChEBI" id="CHEBI:29034"/>
        <dbReference type="EC" id="1.7.2.1"/>
    </reaction>
</comment>
<dbReference type="InterPro" id="IPR011706">
    <property type="entry name" value="Cu-oxidase_C"/>
</dbReference>
<dbReference type="InterPro" id="IPR001287">
    <property type="entry name" value="NO2-reductase_Cu"/>
</dbReference>
<dbReference type="EMBL" id="KF900435">
    <property type="protein sequence ID" value="AIE94961.1"/>
    <property type="molecule type" value="Genomic_DNA"/>
</dbReference>
<evidence type="ECO:0000259" key="13">
    <source>
        <dbReference type="Pfam" id="PF07732"/>
    </source>
</evidence>
<evidence type="ECO:0000256" key="6">
    <source>
        <dbReference type="ARBA" id="ARBA00022737"/>
    </source>
</evidence>
<reference evidence="14" key="1">
    <citation type="journal article" date="2014" name="Genome Biol. Evol.">
        <title>Pangenome evidence for extensive interdomain horizontal transfer affecting lineage core and shell genes in uncultured planktonic thaumarchaeota and euryarchaeota.</title>
        <authorList>
            <person name="Deschamps P."/>
            <person name="Zivanovic Y."/>
            <person name="Moreira D."/>
            <person name="Rodriguez-Valera F."/>
            <person name="Lopez-Garcia P."/>
        </authorList>
    </citation>
    <scope>NUCLEOTIDE SEQUENCE</scope>
</reference>
<evidence type="ECO:0000259" key="12">
    <source>
        <dbReference type="Pfam" id="PF07731"/>
    </source>
</evidence>
<evidence type="ECO:0000256" key="5">
    <source>
        <dbReference type="ARBA" id="ARBA00022723"/>
    </source>
</evidence>
<dbReference type="EC" id="1.7.2.1" evidence="3"/>
<dbReference type="PANTHER" id="PTHR11709:SF394">
    <property type="entry name" value="FI03373P-RELATED"/>
    <property type="match status" value="1"/>
</dbReference>
<evidence type="ECO:0000256" key="1">
    <source>
        <dbReference type="ARBA" id="ARBA00001960"/>
    </source>
</evidence>
<keyword evidence="5 10" id="KW-0479">Metal-binding</keyword>
<feature type="binding site" description="type 1 copper site" evidence="10">
    <location>
        <position position="186"/>
    </location>
    <ligand>
        <name>Cu cation</name>
        <dbReference type="ChEBI" id="CHEBI:23378"/>
        <label>1</label>
    </ligand>
</feature>
<organism evidence="14">
    <name type="scientific">uncultured marine thaumarchaeote AD1000_54_F09</name>
    <dbReference type="NCBI Taxonomy" id="1455926"/>
    <lineage>
        <taxon>Archaea</taxon>
        <taxon>Nitrososphaerota</taxon>
        <taxon>environmental samples</taxon>
    </lineage>
</organism>
<evidence type="ECO:0000256" key="8">
    <source>
        <dbReference type="ARBA" id="ARBA00023008"/>
    </source>
</evidence>
<feature type="binding site" description="type 1 copper site" evidence="10">
    <location>
        <position position="194"/>
    </location>
    <ligand>
        <name>Cu cation</name>
        <dbReference type="ChEBI" id="CHEBI:23378"/>
        <label>1</label>
    </ligand>
</feature>
<feature type="domain" description="Plastocyanin-like" evidence="12">
    <location>
        <begin position="233"/>
        <end position="340"/>
    </location>
</feature>
<feature type="domain" description="Plastocyanin-like" evidence="13">
    <location>
        <begin position="111"/>
        <end position="209"/>
    </location>
</feature>
<keyword evidence="6" id="KW-0677">Repeat</keyword>
<name>A0A075FZP1_9ARCH</name>
<evidence type="ECO:0000256" key="10">
    <source>
        <dbReference type="PIRSR" id="PIRSR601287-1"/>
    </source>
</evidence>
<dbReference type="InterPro" id="IPR011707">
    <property type="entry name" value="Cu-oxidase-like_N"/>
</dbReference>
<dbReference type="Pfam" id="PF07731">
    <property type="entry name" value="Cu-oxidase_2"/>
    <property type="match status" value="1"/>
</dbReference>
<feature type="binding site" description="type 1 copper site" evidence="10">
    <location>
        <position position="185"/>
    </location>
    <ligand>
        <name>Cu cation</name>
        <dbReference type="ChEBI" id="CHEBI:23378"/>
        <label>1</label>
    </ligand>
</feature>
<dbReference type="AlphaFoldDB" id="A0A075FZP1"/>
<keyword evidence="7" id="KW-0560">Oxidoreductase</keyword>
<evidence type="ECO:0000256" key="11">
    <source>
        <dbReference type="SAM" id="Phobius"/>
    </source>
</evidence>
<sequence length="355" mass="40297">MQSGIPSSKMFYILLAIVAVSSLYFVVPGVIVAEETPRTFLTHTGLVIQTTGEVIDPIGYDGDALDFDPEKFMKDFDYGEITVLDDGTVLREFYITARDDQIMEVSPGVFYNVWTFNDSVPGPTIRATEGDLVRIHFTNEGSKPHSLHFHGIHKAEMDGVFESIGTGGQFTYEFYAEPVGLHLYHCHVHPVEEHIAHGLYGAYIVDPKEPREPADEFVFVLNGLDTDFDGENNFYAANTIPFYYQHHPIEINANQNIRAYVVNILEFDAVNNFHLHGTLFHHYPAGTDTVPSGYNDMLTMSQGDRQILEFNYKYPGLYMFHAHNTEFSEKGWVSSFLVKENTDDFDTQVEYDDII</sequence>
<dbReference type="InterPro" id="IPR045087">
    <property type="entry name" value="Cu-oxidase_fam"/>
</dbReference>
<evidence type="ECO:0000313" key="14">
    <source>
        <dbReference type="EMBL" id="AIE94961.1"/>
    </source>
</evidence>
<evidence type="ECO:0000256" key="7">
    <source>
        <dbReference type="ARBA" id="ARBA00023002"/>
    </source>
</evidence>
<evidence type="ECO:0000256" key="2">
    <source>
        <dbReference type="ARBA" id="ARBA00011233"/>
    </source>
</evidence>
<evidence type="ECO:0000256" key="9">
    <source>
        <dbReference type="ARBA" id="ARBA00049340"/>
    </source>
</evidence>
<keyword evidence="11" id="KW-1133">Transmembrane helix</keyword>
<dbReference type="InterPro" id="IPR008972">
    <property type="entry name" value="Cupredoxin"/>
</dbReference>
<protein>
    <recommendedName>
        <fullName evidence="4">Copper-containing nitrite reductase</fullName>
        <ecNumber evidence="3">1.7.2.1</ecNumber>
    </recommendedName>
</protein>
<keyword evidence="11" id="KW-0472">Membrane</keyword>
<dbReference type="Gene3D" id="2.60.40.420">
    <property type="entry name" value="Cupredoxins - blue copper proteins"/>
    <property type="match status" value="2"/>
</dbReference>
<feature type="transmembrane region" description="Helical" evidence="11">
    <location>
        <begin position="12"/>
        <end position="33"/>
    </location>
</feature>
<evidence type="ECO:0000256" key="4">
    <source>
        <dbReference type="ARBA" id="ARBA00017290"/>
    </source>
</evidence>
<dbReference type="PRINTS" id="PR00695">
    <property type="entry name" value="CUNO2RDTASE"/>
</dbReference>
<dbReference type="SUPFAM" id="SSF49503">
    <property type="entry name" value="Cupredoxins"/>
    <property type="match status" value="2"/>
</dbReference>
<feature type="binding site" description="type 1 copper site" evidence="10">
    <location>
        <position position="145"/>
    </location>
    <ligand>
        <name>Cu cation</name>
        <dbReference type="ChEBI" id="CHEBI:23378"/>
        <label>1</label>
    </ligand>
</feature>
<evidence type="ECO:0000256" key="3">
    <source>
        <dbReference type="ARBA" id="ARBA00011882"/>
    </source>
</evidence>
<dbReference type="GO" id="GO:0050421">
    <property type="term" value="F:nitrite reductase (NO-forming) activity"/>
    <property type="evidence" value="ECO:0007669"/>
    <property type="project" value="UniProtKB-EC"/>
</dbReference>
<dbReference type="GO" id="GO:0005507">
    <property type="term" value="F:copper ion binding"/>
    <property type="evidence" value="ECO:0007669"/>
    <property type="project" value="InterPro"/>
</dbReference>
<accession>A0A075FZP1</accession>
<feature type="binding site" description="type 1 copper site" evidence="10">
    <location>
        <position position="323"/>
    </location>
    <ligand>
        <name>Cu cation</name>
        <dbReference type="ChEBI" id="CHEBI:23378"/>
        <label>1</label>
    </ligand>
</feature>
<comment type="cofactor">
    <cofactor evidence="10">
        <name>Cu(2+)</name>
        <dbReference type="ChEBI" id="CHEBI:29036"/>
    </cofactor>
</comment>